<evidence type="ECO:0000313" key="2">
    <source>
        <dbReference type="Proteomes" id="UP001055811"/>
    </source>
</evidence>
<keyword evidence="2" id="KW-1185">Reference proteome</keyword>
<reference evidence="1 2" key="2">
    <citation type="journal article" date="2022" name="Mol. Ecol. Resour.">
        <title>The genomes of chicory, endive, great burdock and yacon provide insights into Asteraceae paleo-polyploidization history and plant inulin production.</title>
        <authorList>
            <person name="Fan W."/>
            <person name="Wang S."/>
            <person name="Wang H."/>
            <person name="Wang A."/>
            <person name="Jiang F."/>
            <person name="Liu H."/>
            <person name="Zhao H."/>
            <person name="Xu D."/>
            <person name="Zhang Y."/>
        </authorList>
    </citation>
    <scope>NUCLEOTIDE SEQUENCE [LARGE SCALE GENOMIC DNA]</scope>
    <source>
        <strain evidence="2">cv. Punajuju</strain>
        <tissue evidence="1">Leaves</tissue>
    </source>
</reference>
<evidence type="ECO:0000313" key="1">
    <source>
        <dbReference type="EMBL" id="KAI3691549.1"/>
    </source>
</evidence>
<gene>
    <name evidence="1" type="ORF">L2E82_49914</name>
</gene>
<comment type="caution">
    <text evidence="1">The sequence shown here is derived from an EMBL/GenBank/DDBJ whole genome shotgun (WGS) entry which is preliminary data.</text>
</comment>
<protein>
    <submittedName>
        <fullName evidence="1">Uncharacterized protein</fullName>
    </submittedName>
</protein>
<accession>A0ACB8Z1L4</accession>
<dbReference type="EMBL" id="CM042017">
    <property type="protein sequence ID" value="KAI3691549.1"/>
    <property type="molecule type" value="Genomic_DNA"/>
</dbReference>
<proteinExistence type="predicted"/>
<sequence>MVTMVTTATCPLSVLQDFYFSGLIFHLICRNSLDIIHVVFGMLEVEKFVNDLQLLESLIVPKTSNGLIGTELGRIGKDGRRPGMLEHGIDDEVTVVVCNATSPLFCNLSLDSLIRITDLDCQLLVSTSFNMKPVSDMEFEH</sequence>
<dbReference type="Proteomes" id="UP001055811">
    <property type="component" value="Linkage Group LG09"/>
</dbReference>
<name>A0ACB8Z1L4_CICIN</name>
<reference evidence="2" key="1">
    <citation type="journal article" date="2022" name="Mol. Ecol. Resour.">
        <title>The genomes of chicory, endive, great burdock and yacon provide insights into Asteraceae palaeo-polyploidization history and plant inulin production.</title>
        <authorList>
            <person name="Fan W."/>
            <person name="Wang S."/>
            <person name="Wang H."/>
            <person name="Wang A."/>
            <person name="Jiang F."/>
            <person name="Liu H."/>
            <person name="Zhao H."/>
            <person name="Xu D."/>
            <person name="Zhang Y."/>
        </authorList>
    </citation>
    <scope>NUCLEOTIDE SEQUENCE [LARGE SCALE GENOMIC DNA]</scope>
    <source>
        <strain evidence="2">cv. Punajuju</strain>
    </source>
</reference>
<organism evidence="1 2">
    <name type="scientific">Cichorium intybus</name>
    <name type="common">Chicory</name>
    <dbReference type="NCBI Taxonomy" id="13427"/>
    <lineage>
        <taxon>Eukaryota</taxon>
        <taxon>Viridiplantae</taxon>
        <taxon>Streptophyta</taxon>
        <taxon>Embryophyta</taxon>
        <taxon>Tracheophyta</taxon>
        <taxon>Spermatophyta</taxon>
        <taxon>Magnoliopsida</taxon>
        <taxon>eudicotyledons</taxon>
        <taxon>Gunneridae</taxon>
        <taxon>Pentapetalae</taxon>
        <taxon>asterids</taxon>
        <taxon>campanulids</taxon>
        <taxon>Asterales</taxon>
        <taxon>Asteraceae</taxon>
        <taxon>Cichorioideae</taxon>
        <taxon>Cichorieae</taxon>
        <taxon>Cichoriinae</taxon>
        <taxon>Cichorium</taxon>
    </lineage>
</organism>